<evidence type="ECO:0000313" key="1">
    <source>
        <dbReference type="EMBL" id="KAJ8005281.1"/>
    </source>
</evidence>
<name>A0ACC2GNQ5_DALPE</name>
<reference evidence="1" key="1">
    <citation type="submission" date="2021-05" db="EMBL/GenBank/DDBJ databases">
        <authorList>
            <person name="Pan Q."/>
            <person name="Jouanno E."/>
            <person name="Zahm M."/>
            <person name="Klopp C."/>
            <person name="Cabau C."/>
            <person name="Louis A."/>
            <person name="Berthelot C."/>
            <person name="Parey E."/>
            <person name="Roest Crollius H."/>
            <person name="Montfort J."/>
            <person name="Robinson-Rechavi M."/>
            <person name="Bouchez O."/>
            <person name="Lampietro C."/>
            <person name="Lopez Roques C."/>
            <person name="Donnadieu C."/>
            <person name="Postlethwait J."/>
            <person name="Bobe J."/>
            <person name="Dillon D."/>
            <person name="Chandos A."/>
            <person name="von Hippel F."/>
            <person name="Guiguen Y."/>
        </authorList>
    </citation>
    <scope>NUCLEOTIDE SEQUENCE</scope>
    <source>
        <strain evidence="1">YG-Jan2019</strain>
    </source>
</reference>
<keyword evidence="2" id="KW-1185">Reference proteome</keyword>
<gene>
    <name evidence="1" type="ORF">DPEC_G00145000</name>
</gene>
<evidence type="ECO:0000313" key="2">
    <source>
        <dbReference type="Proteomes" id="UP001157502"/>
    </source>
</evidence>
<proteinExistence type="predicted"/>
<sequence>MDQPPVVESGSKCVMQNLTEPVETSGQAVVTEETVEHLIETGDQHLEGTVPMEEALQCGSDSSATTEIILELSAVPLEFDALGEETLDPSEDAQEKTNVDGVASVERKNIPPKKDRLDPLKIDMSRPPPCLMPLTSSQISLQCLECYIIFSDHKSRMRHLKQRHPVEYEQCMLGDSLFACYVCDRHFTNSSELMLHQRAHTEKQPFKCPICGDAFGRSCELTLHKKIHYGRHGYACSDCAKFFKTLTLLKYHRRTHTGERPYGCHSCGKRYSMPKALHKHLLTHTPELMDMEGEEITPIPKAQKKKTVCTIEARCYCSICNAPFKTVKTRLRHMERKHSSFVTEPSTTSGGTTTGTIPPLTLQQCKPGQAIITQVAMGQTNYLQQVDNIDTEQIRKLIESLGNVQKVNQVVILGQVPPHGQPFDLQQLQGIGEPVQLRFTQSQLTQLKPAGVGETESLEVEQVIPPQCDSGEQIITLEPVFSNDPMEGSLHAQTQEDTNTLSTEQNQMHVDLIQPQLLVQTGLPVDLENAMIQTEQMTVQSESIELGQTPEQCQTVVFELTPSLIPTLELEQTQTDQEGHVSASSLPTFESEPTAEHDETAKGGDVCAPPLITAAELEMPQADQNELLSVDTNKEVESPQTPPGQLDTSRVGGASAQNKSLQVNHGESLREEEPTLSRETVEEPLLGDGENKKQRVLQASCEGKELSASNAGNGRKDEFASDNLYDDGEVPPHTRITQAVLPTSETKRLTLSSQLPVHLMSVQEFVKVRKRKQSNNSTMQGNMQQPKVELKAKPTKEPKAKNARLVVKFSPKEKKKKPSQISKLPLKEDLIQVAGQTPVKTQPKKVPLKQKACKEKKKPNSICKSKSPSVLCDSQVQQVLPLEEQVPQVKQGKKKVKRKKDVTCETLDQIIQQELMAPPKAKKKKQQKVTQVTQDQPKKFKDKKLSKSVRKRIKQSMKTSPLSESETVVPCCFTTNSSFAQACGCNDLSELTPNSQIEQQSLLLLKGHKQPQLKVYKLDTSKAPQGQTEEASPSEPRTDPEPDQATAPIHKNKGPKCKQLKLLTAGGRRKVGRPKKKQMELSILAPLKSTSCASDTSPSKPKTYRKRKAPKVETEGIISGFHPQRALECKDCGEKFTDVSSLQQHKVALHTVESPGLTYTNGNIFEGVMRSDLGQPPLKVTEEVNENSSGQKAFDMQVVSDWEGEVDVRDVGLGDVGLGDVGERVAFPALNTSPSLPLAVAPEGDQPEATEKNIDTTTDGMESCFLLAPNSTPSDSESPDKCSYLSKSVQTLLSERSSSHLTPVVPLHSSSKAENTKTESECNMNETPGAPKPTASSSEHPEPTEDEIKKELLLEVDLVTVGDVEEPREERSQNDQSSLQEPNRNLGLAAHAQIENVNITEKNLNEQSECCPSDQPDIKQEEEEILVQTRDVQKRGVGRKTIHRGRRKGVGHGKKGFATRKTHGDGMKEIEPGKESGECRVVFQQYSLTDDTEIKDEAEFTNLHPAPSSLSSESEVRSSSDQHTTTAPDPSASGIPSLEESSEDQVVFELESVTTSVVEVVKTEDGMVTERVDTDQQDRDTGQSPGIILERFLTSRQREATAGGNDVTDFGGQDVKLENTPDSVSVAQTSQATYRMEQRGVRMYLFEQESSLVLNDPEVSQDNTQTQLNVDQSNARQCIFYPVKEEPSQGERDMPAPVVPGEAKFNHPVDVDLPGTHPVQECEVKGQRAVDSGVEISEYGEGDSGVEQQETEELVDFLLQTSDEESEIVDCSDWQPESEAVVMASYHDSQNPTPSHSNDLTNNFPTSERQAHSGTTGESQTGRGYMKPIDYFSEYFGWDTWVEIAQCTNKVSRLSHPLTAKEVAQFVGIHIAMGTLKFPSLNWYWQDLTRVPLVADTMTASRFSQLSCKLKLASPAPSTDSMDTHELGHIDNIDTPNQRVNICSPITAVHNPTNPTCSTIRTELDGRWHMHQSSDSPVEAVSPVSVEATTERSTSLHSNELSSGNVPSKQNFHRLTIDPLWRVRPLLDRVQARCLTMRREGDHGLDQYPLPLMCGPVNCTRPSLQSTVLVGSDGLVLDFNLSVDLSNKEAMVEKMVPRNGMVYLCKQELSTPTMLECLLEAGVHGAGKVGGARGQIGDEFVSSDGRLMLRRCDFGFILSTVGRAQQNMASLIDSFEKAQKAASLNRDLRNLYRSPLSASAPTNWPQAVLWYLTDLALVNCWLQYKQEHGPLPEPLNLMGFRLEVSKALILSSGSDTQDSAPPHPPAQKSPDPGTEPGLSPESSLPDAATRYDGSGHWPEQIGDGEGGRCRFGGCERMSRVCCLKCCVFLCISRNHNCFLSFHSDGSI</sequence>
<dbReference type="EMBL" id="CM055738">
    <property type="protein sequence ID" value="KAJ8005281.1"/>
    <property type="molecule type" value="Genomic_DNA"/>
</dbReference>
<protein>
    <submittedName>
        <fullName evidence="1">Uncharacterized protein</fullName>
    </submittedName>
</protein>
<comment type="caution">
    <text evidence="1">The sequence shown here is derived from an EMBL/GenBank/DDBJ whole genome shotgun (WGS) entry which is preliminary data.</text>
</comment>
<organism evidence="1 2">
    <name type="scientific">Dallia pectoralis</name>
    <name type="common">Alaska blackfish</name>
    <dbReference type="NCBI Taxonomy" id="75939"/>
    <lineage>
        <taxon>Eukaryota</taxon>
        <taxon>Metazoa</taxon>
        <taxon>Chordata</taxon>
        <taxon>Craniata</taxon>
        <taxon>Vertebrata</taxon>
        <taxon>Euteleostomi</taxon>
        <taxon>Actinopterygii</taxon>
        <taxon>Neopterygii</taxon>
        <taxon>Teleostei</taxon>
        <taxon>Protacanthopterygii</taxon>
        <taxon>Esociformes</taxon>
        <taxon>Umbridae</taxon>
        <taxon>Dallia</taxon>
    </lineage>
</organism>
<accession>A0ACC2GNQ5</accession>
<dbReference type="Proteomes" id="UP001157502">
    <property type="component" value="Chromosome 11"/>
</dbReference>